<dbReference type="VEuPathDB" id="FungiDB:MYCFIDRAFT_101380"/>
<sequence length="197" mass="20634">YAEYLGTGKPDEGWPTEDSWLSLDQLFEVNQNLMSTSCKQWNVADNSAAEISDLKSSIETVAQSSGVDARFILAIMLQESNGCVRAPTTSYSVTNPGLMQSYQGIGTCNPGTAVAPQPVNPCPASDITQMIQDGTDGTGEGSTSLTAALAKAGTGDVSRYYKAARIYNSGSLDSSGLLQAGVATHCYSSDVANRLLG</sequence>
<dbReference type="Proteomes" id="UP000016932">
    <property type="component" value="Unassembled WGS sequence"/>
</dbReference>
<dbReference type="eggNOG" id="ENOG502QTS6">
    <property type="taxonomic scope" value="Eukaryota"/>
</dbReference>
<feature type="non-terminal residue" evidence="1">
    <location>
        <position position="1"/>
    </location>
</feature>
<dbReference type="SUPFAM" id="SSF53955">
    <property type="entry name" value="Lysozyme-like"/>
    <property type="match status" value="1"/>
</dbReference>
<dbReference type="InterPro" id="IPR023346">
    <property type="entry name" value="Lysozyme-like_dom_sf"/>
</dbReference>
<feature type="non-terminal residue" evidence="1">
    <location>
        <position position="197"/>
    </location>
</feature>
<keyword evidence="2" id="KW-1185">Reference proteome</keyword>
<dbReference type="AlphaFoldDB" id="M3BAR8"/>
<dbReference type="HOGENOM" id="CLU_058267_1_0_1"/>
<dbReference type="EMBL" id="KB446556">
    <property type="protein sequence ID" value="EME86323.1"/>
    <property type="molecule type" value="Genomic_DNA"/>
</dbReference>
<dbReference type="Gene3D" id="1.10.530.10">
    <property type="match status" value="1"/>
</dbReference>
<gene>
    <name evidence="1" type="ORF">MYCFIDRAFT_101380</name>
</gene>
<dbReference type="OrthoDB" id="1193027at2759"/>
<organism evidence="1 2">
    <name type="scientific">Pseudocercospora fijiensis (strain CIRAD86)</name>
    <name type="common">Black leaf streak disease fungus</name>
    <name type="synonym">Mycosphaerella fijiensis</name>
    <dbReference type="NCBI Taxonomy" id="383855"/>
    <lineage>
        <taxon>Eukaryota</taxon>
        <taxon>Fungi</taxon>
        <taxon>Dikarya</taxon>
        <taxon>Ascomycota</taxon>
        <taxon>Pezizomycotina</taxon>
        <taxon>Dothideomycetes</taxon>
        <taxon>Dothideomycetidae</taxon>
        <taxon>Mycosphaerellales</taxon>
        <taxon>Mycosphaerellaceae</taxon>
        <taxon>Pseudocercospora</taxon>
    </lineage>
</organism>
<evidence type="ECO:0008006" key="3">
    <source>
        <dbReference type="Google" id="ProtNLM"/>
    </source>
</evidence>
<evidence type="ECO:0000313" key="2">
    <source>
        <dbReference type="Proteomes" id="UP000016932"/>
    </source>
</evidence>
<dbReference type="RefSeq" id="XP_007923640.1">
    <property type="nucleotide sequence ID" value="XM_007925449.1"/>
</dbReference>
<evidence type="ECO:0000313" key="1">
    <source>
        <dbReference type="EMBL" id="EME86323.1"/>
    </source>
</evidence>
<accession>M3BAR8</accession>
<name>M3BAR8_PSEFD</name>
<proteinExistence type="predicted"/>
<dbReference type="GeneID" id="19330008"/>
<protein>
    <recommendedName>
        <fullName evidence="3">Glycoside hydrolase family 23 protein</fullName>
    </recommendedName>
</protein>
<dbReference type="KEGG" id="pfj:MYCFIDRAFT_101380"/>
<reference evidence="1 2" key="1">
    <citation type="journal article" date="2012" name="PLoS Pathog.">
        <title>Diverse lifestyles and strategies of plant pathogenesis encoded in the genomes of eighteen Dothideomycetes fungi.</title>
        <authorList>
            <person name="Ohm R.A."/>
            <person name="Feau N."/>
            <person name="Henrissat B."/>
            <person name="Schoch C.L."/>
            <person name="Horwitz B.A."/>
            <person name="Barry K.W."/>
            <person name="Condon B.J."/>
            <person name="Copeland A.C."/>
            <person name="Dhillon B."/>
            <person name="Glaser F."/>
            <person name="Hesse C.N."/>
            <person name="Kosti I."/>
            <person name="LaButti K."/>
            <person name="Lindquist E.A."/>
            <person name="Lucas S."/>
            <person name="Salamov A.A."/>
            <person name="Bradshaw R.E."/>
            <person name="Ciuffetti L."/>
            <person name="Hamelin R.C."/>
            <person name="Kema G.H.J."/>
            <person name="Lawrence C."/>
            <person name="Scott J.A."/>
            <person name="Spatafora J.W."/>
            <person name="Turgeon B.G."/>
            <person name="de Wit P.J.G.M."/>
            <person name="Zhong S."/>
            <person name="Goodwin S.B."/>
            <person name="Grigoriev I.V."/>
        </authorList>
    </citation>
    <scope>NUCLEOTIDE SEQUENCE [LARGE SCALE GENOMIC DNA]</scope>
    <source>
        <strain evidence="1 2">CIRAD86</strain>
    </source>
</reference>